<organism evidence="9 10">
    <name type="scientific">Romanomermis culicivorax</name>
    <name type="common">Nematode worm</name>
    <dbReference type="NCBI Taxonomy" id="13658"/>
    <lineage>
        <taxon>Eukaryota</taxon>
        <taxon>Metazoa</taxon>
        <taxon>Ecdysozoa</taxon>
        <taxon>Nematoda</taxon>
        <taxon>Enoplea</taxon>
        <taxon>Dorylaimia</taxon>
        <taxon>Mermithida</taxon>
        <taxon>Mermithoidea</taxon>
        <taxon>Mermithidae</taxon>
        <taxon>Romanomermis</taxon>
    </lineage>
</organism>
<proteinExistence type="inferred from homology"/>
<dbReference type="FunFam" id="1.10.10.10:FF:000027">
    <property type="entry name" value="Heat shock transcription factor 1"/>
    <property type="match status" value="1"/>
</dbReference>
<evidence type="ECO:0000256" key="4">
    <source>
        <dbReference type="ARBA" id="ARBA00023125"/>
    </source>
</evidence>
<comment type="similarity">
    <text evidence="2 7">Belongs to the HSF family.</text>
</comment>
<dbReference type="GO" id="GO:0043565">
    <property type="term" value="F:sequence-specific DNA binding"/>
    <property type="evidence" value="ECO:0007669"/>
    <property type="project" value="InterPro"/>
</dbReference>
<keyword evidence="6" id="KW-0539">Nucleus</keyword>
<keyword evidence="3" id="KW-0805">Transcription regulation</keyword>
<reference evidence="10" key="1">
    <citation type="submission" date="2022-11" db="UniProtKB">
        <authorList>
            <consortium name="WormBaseParasite"/>
        </authorList>
    </citation>
    <scope>IDENTIFICATION</scope>
</reference>
<accession>A0A915JY21</accession>
<dbReference type="PANTHER" id="PTHR10015">
    <property type="entry name" value="HEAT SHOCK TRANSCRIPTION FACTOR"/>
    <property type="match status" value="1"/>
</dbReference>
<dbReference type="PANTHER" id="PTHR10015:SF427">
    <property type="entry name" value="HEAT SHOCK FACTOR PROTEIN"/>
    <property type="match status" value="1"/>
</dbReference>
<keyword evidence="4" id="KW-0238">DNA-binding</keyword>
<evidence type="ECO:0000256" key="6">
    <source>
        <dbReference type="ARBA" id="ARBA00023242"/>
    </source>
</evidence>
<dbReference type="SMART" id="SM00415">
    <property type="entry name" value="HSF"/>
    <property type="match status" value="1"/>
</dbReference>
<evidence type="ECO:0000256" key="7">
    <source>
        <dbReference type="RuleBase" id="RU004020"/>
    </source>
</evidence>
<dbReference type="GO" id="GO:0005634">
    <property type="term" value="C:nucleus"/>
    <property type="evidence" value="ECO:0007669"/>
    <property type="project" value="UniProtKB-SubCell"/>
</dbReference>
<dbReference type="SUPFAM" id="SSF46785">
    <property type="entry name" value="Winged helix' DNA-binding domain"/>
    <property type="match status" value="1"/>
</dbReference>
<dbReference type="InterPro" id="IPR036390">
    <property type="entry name" value="WH_DNA-bd_sf"/>
</dbReference>
<evidence type="ECO:0000259" key="8">
    <source>
        <dbReference type="PROSITE" id="PS00434"/>
    </source>
</evidence>
<keyword evidence="9" id="KW-1185">Reference proteome</keyword>
<name>A0A915JY21_ROMCU</name>
<evidence type="ECO:0000256" key="1">
    <source>
        <dbReference type="ARBA" id="ARBA00004123"/>
    </source>
</evidence>
<dbReference type="Pfam" id="PF00447">
    <property type="entry name" value="HSF_DNA-bind"/>
    <property type="match status" value="1"/>
</dbReference>
<keyword evidence="5" id="KW-0804">Transcription</keyword>
<dbReference type="WBParaSite" id="nRc.2.0.1.t30983-RA">
    <property type="protein sequence ID" value="nRc.2.0.1.t30983-RA"/>
    <property type="gene ID" value="nRc.2.0.1.g30983"/>
</dbReference>
<dbReference type="PRINTS" id="PR00056">
    <property type="entry name" value="HSFDOMAIN"/>
</dbReference>
<protein>
    <submittedName>
        <fullName evidence="10">HSF-type DNA-binding domain-containing protein</fullName>
    </submittedName>
</protein>
<feature type="domain" description="HSF-type DNA-binding" evidence="8">
    <location>
        <begin position="53"/>
        <end position="77"/>
    </location>
</feature>
<dbReference type="GO" id="GO:0003700">
    <property type="term" value="F:DNA-binding transcription factor activity"/>
    <property type="evidence" value="ECO:0007669"/>
    <property type="project" value="InterPro"/>
</dbReference>
<evidence type="ECO:0000313" key="10">
    <source>
        <dbReference type="WBParaSite" id="nRc.2.0.1.t30983-RA"/>
    </source>
</evidence>
<evidence type="ECO:0000256" key="5">
    <source>
        <dbReference type="ARBA" id="ARBA00023163"/>
    </source>
</evidence>
<dbReference type="AlphaFoldDB" id="A0A915JY21"/>
<dbReference type="PROSITE" id="PS00434">
    <property type="entry name" value="HSF_DOMAIN"/>
    <property type="match status" value="1"/>
</dbReference>
<dbReference type="Proteomes" id="UP000887565">
    <property type="component" value="Unplaced"/>
</dbReference>
<evidence type="ECO:0000256" key="2">
    <source>
        <dbReference type="ARBA" id="ARBA00006403"/>
    </source>
</evidence>
<dbReference type="InterPro" id="IPR036388">
    <property type="entry name" value="WH-like_DNA-bd_sf"/>
</dbReference>
<evidence type="ECO:0000256" key="3">
    <source>
        <dbReference type="ARBA" id="ARBA00023015"/>
    </source>
</evidence>
<sequence>MPGQAPTESSIPNFLLKLWRLVEDEQFQNCIGWDETGYSFHVCEPYMFSKSVLPLYFKHSNLNSFIRQLNMYGFRKVNNFDKGALKQQNDVPQQTPQQHDTLEFQHPYFVRGHAEMLQYIKRKVAASSRLNGSATTNTAGTEHMDQSVVAGGSPVVNGSCVAYHSQSSVDAVSCPGLIT</sequence>
<dbReference type="InterPro" id="IPR000232">
    <property type="entry name" value="HSF_DNA-bd"/>
</dbReference>
<evidence type="ECO:0000313" key="9">
    <source>
        <dbReference type="Proteomes" id="UP000887565"/>
    </source>
</evidence>
<dbReference type="Gene3D" id="1.10.10.10">
    <property type="entry name" value="Winged helix-like DNA-binding domain superfamily/Winged helix DNA-binding domain"/>
    <property type="match status" value="1"/>
</dbReference>
<comment type="subcellular location">
    <subcellularLocation>
        <location evidence="1">Nucleus</location>
    </subcellularLocation>
</comment>